<dbReference type="PANTHER" id="PTHR46830:SF2">
    <property type="entry name" value="ALPHA-1,4-N-ACETYLGLUCOSAMINYLTRANSFERASE"/>
    <property type="match status" value="1"/>
</dbReference>
<evidence type="ECO:0000256" key="2">
    <source>
        <dbReference type="SAM" id="Phobius"/>
    </source>
</evidence>
<proteinExistence type="inferred from homology"/>
<name>A0A0J0XSJ1_9TREE</name>
<protein>
    <recommendedName>
        <fullName evidence="5">Glycosyltransferase family 32 protein</fullName>
    </recommendedName>
</protein>
<dbReference type="EMBL" id="KQ087190">
    <property type="protein sequence ID" value="KLT44020.1"/>
    <property type="molecule type" value="Genomic_DNA"/>
</dbReference>
<comment type="similarity">
    <text evidence="1">Belongs to the glycosyltransferase 32 family.</text>
</comment>
<dbReference type="InterPro" id="IPR029044">
    <property type="entry name" value="Nucleotide-diphossugar_trans"/>
</dbReference>
<gene>
    <name evidence="3" type="ORF">CC85DRAFT_284055</name>
</gene>
<dbReference type="Pfam" id="PF04488">
    <property type="entry name" value="Gly_transf_sug"/>
    <property type="match status" value="1"/>
</dbReference>
<evidence type="ECO:0008006" key="5">
    <source>
        <dbReference type="Google" id="ProtNLM"/>
    </source>
</evidence>
<dbReference type="STRING" id="879819.A0A0J0XSJ1"/>
<dbReference type="AlphaFoldDB" id="A0A0J0XSJ1"/>
<dbReference type="RefSeq" id="XP_018280511.1">
    <property type="nucleotide sequence ID" value="XM_018422598.1"/>
</dbReference>
<keyword evidence="2" id="KW-1133">Transmembrane helix</keyword>
<dbReference type="InterPro" id="IPR007577">
    <property type="entry name" value="GlycoTrfase_DXD_sugar-bd_CS"/>
</dbReference>
<dbReference type="OrthoDB" id="409543at2759"/>
<dbReference type="Gene3D" id="3.90.550.20">
    <property type="match status" value="1"/>
</dbReference>
<evidence type="ECO:0000313" key="3">
    <source>
        <dbReference type="EMBL" id="KLT44020.1"/>
    </source>
</evidence>
<organism evidence="3 4">
    <name type="scientific">Cutaneotrichosporon oleaginosum</name>
    <dbReference type="NCBI Taxonomy" id="879819"/>
    <lineage>
        <taxon>Eukaryota</taxon>
        <taxon>Fungi</taxon>
        <taxon>Dikarya</taxon>
        <taxon>Basidiomycota</taxon>
        <taxon>Agaricomycotina</taxon>
        <taxon>Tremellomycetes</taxon>
        <taxon>Trichosporonales</taxon>
        <taxon>Trichosporonaceae</taxon>
        <taxon>Cutaneotrichosporon</taxon>
    </lineage>
</organism>
<dbReference type="PANTHER" id="PTHR46830">
    <property type="entry name" value="TRANSFERASE, PUTATIVE-RELATED"/>
    <property type="match status" value="1"/>
</dbReference>
<dbReference type="SUPFAM" id="SSF53448">
    <property type="entry name" value="Nucleotide-diphospho-sugar transferases"/>
    <property type="match status" value="1"/>
</dbReference>
<reference evidence="3 4" key="1">
    <citation type="submission" date="2015-03" db="EMBL/GenBank/DDBJ databases">
        <title>Genomics and transcriptomics of the oil-accumulating basidiomycete yeast T. oleaginosus allow insights into substrate utilization and the diverse evolutionary trajectories of mating systems in fungi.</title>
        <authorList>
            <consortium name="DOE Joint Genome Institute"/>
            <person name="Kourist R."/>
            <person name="Kracht O."/>
            <person name="Bracharz F."/>
            <person name="Lipzen A."/>
            <person name="Nolan M."/>
            <person name="Ohm R."/>
            <person name="Grigoriev I."/>
            <person name="Sun S."/>
            <person name="Heitman J."/>
            <person name="Bruck T."/>
            <person name="Nowrousian M."/>
        </authorList>
    </citation>
    <scope>NUCLEOTIDE SEQUENCE [LARGE SCALE GENOMIC DNA]</scope>
    <source>
        <strain evidence="3 4">IBC0246</strain>
    </source>
</reference>
<dbReference type="GeneID" id="28983201"/>
<evidence type="ECO:0000313" key="4">
    <source>
        <dbReference type="Proteomes" id="UP000053611"/>
    </source>
</evidence>
<accession>A0A0J0XSJ1</accession>
<evidence type="ECO:0000256" key="1">
    <source>
        <dbReference type="ARBA" id="ARBA00009003"/>
    </source>
</evidence>
<keyword evidence="2" id="KW-0472">Membrane</keyword>
<feature type="transmembrane region" description="Helical" evidence="2">
    <location>
        <begin position="12"/>
        <end position="32"/>
    </location>
</feature>
<keyword evidence="4" id="KW-1185">Reference proteome</keyword>
<sequence>MSSRLRYLAGGLNGRRGVLVAIVAVAIIIIWASQFRTALYHTSPYVLPPTEFLTYKGADILGPLPPPLKPKRFGMRVPNAVHYVYGLKPVKEGEMVPALPYYAYLGMRSALVNLRPEKIYFHYKHEPTGPWWDLIKPHLTLIKTNVPESIYGREVSHFAHKADLVRLWVLERMGGIYLDIDMYVIRDFDDLLYAPSTMGMEASPDSRRTPLEPTGLCNGVIIAEPHAPFIRNWLKTYVTFSGDNWAGHSVDKPWELAQLFPDQIQVLNTTAMFWPLWSGNEVDIIHQEDGYDWNTGQYSYHAWESMAMKYLTALNPRDIRTKSTSFHRLVRPFVGPTDDEVYSQLE</sequence>
<dbReference type="Proteomes" id="UP000053611">
    <property type="component" value="Unassembled WGS sequence"/>
</dbReference>
<keyword evidence="2" id="KW-0812">Transmembrane</keyword>